<dbReference type="Gene3D" id="3.40.50.720">
    <property type="entry name" value="NAD(P)-binding Rossmann-like Domain"/>
    <property type="match status" value="1"/>
</dbReference>
<dbReference type="RefSeq" id="WP_115532021.1">
    <property type="nucleotide sequence ID" value="NZ_QRGA01000001.1"/>
</dbReference>
<gene>
    <name evidence="3" type="ORF">DWV00_03085</name>
</gene>
<sequence>MMVIHVGLVGFGAQMQAHLLPSLLQMPGIRIAAACDRDVARAKQIHRYIPDIPAMESVPAMLDAVTLDAIVMACPPQAQGEMAARAMQRGVSVFVAKPPCSTLRELQSIVDMARQCGVRTGVAAGVFRGGREAAWQRALLESSNGGNESSDGCDGCDSIDSAERGSYLNELHRFFEACRTRTRFETDFESLLPSYRIVDAVCERDSISSRKEQGFGYEPAERA</sequence>
<dbReference type="InterPro" id="IPR000683">
    <property type="entry name" value="Gfo/Idh/MocA-like_OxRdtase_N"/>
</dbReference>
<keyword evidence="4" id="KW-1185">Reference proteome</keyword>
<keyword evidence="1" id="KW-0560">Oxidoreductase</keyword>
<dbReference type="InterPro" id="IPR050463">
    <property type="entry name" value="Gfo/Idh/MocA_oxidrdct_glycsds"/>
</dbReference>
<dbReference type="PANTHER" id="PTHR43818">
    <property type="entry name" value="BCDNA.GH03377"/>
    <property type="match status" value="1"/>
</dbReference>
<proteinExistence type="predicted"/>
<protein>
    <submittedName>
        <fullName evidence="3">Gfo/Idh/MocA family oxidoreductase</fullName>
    </submittedName>
</protein>
<evidence type="ECO:0000313" key="4">
    <source>
        <dbReference type="Proteomes" id="UP000256838"/>
    </source>
</evidence>
<dbReference type="GO" id="GO:0000166">
    <property type="term" value="F:nucleotide binding"/>
    <property type="evidence" value="ECO:0007669"/>
    <property type="project" value="InterPro"/>
</dbReference>
<organism evidence="3 4">
    <name type="scientific">Trinickia dinghuensis</name>
    <dbReference type="NCBI Taxonomy" id="2291023"/>
    <lineage>
        <taxon>Bacteria</taxon>
        <taxon>Pseudomonadati</taxon>
        <taxon>Pseudomonadota</taxon>
        <taxon>Betaproteobacteria</taxon>
        <taxon>Burkholderiales</taxon>
        <taxon>Burkholderiaceae</taxon>
        <taxon>Trinickia</taxon>
    </lineage>
</organism>
<dbReference type="GO" id="GO:0016491">
    <property type="term" value="F:oxidoreductase activity"/>
    <property type="evidence" value="ECO:0007669"/>
    <property type="project" value="UniProtKB-KW"/>
</dbReference>
<dbReference type="EMBL" id="QRGA01000001">
    <property type="protein sequence ID" value="RDV00750.1"/>
    <property type="molecule type" value="Genomic_DNA"/>
</dbReference>
<dbReference type="SUPFAM" id="SSF51735">
    <property type="entry name" value="NAD(P)-binding Rossmann-fold domains"/>
    <property type="match status" value="1"/>
</dbReference>
<dbReference type="InterPro" id="IPR036291">
    <property type="entry name" value="NAD(P)-bd_dom_sf"/>
</dbReference>
<feature type="domain" description="Gfo/Idh/MocA-like oxidoreductase N-terminal" evidence="2">
    <location>
        <begin position="4"/>
        <end position="122"/>
    </location>
</feature>
<accession>A0A3D8K6A4</accession>
<comment type="caution">
    <text evidence="3">The sequence shown here is derived from an EMBL/GenBank/DDBJ whole genome shotgun (WGS) entry which is preliminary data.</text>
</comment>
<dbReference type="OrthoDB" id="8565814at2"/>
<dbReference type="Proteomes" id="UP000256838">
    <property type="component" value="Unassembled WGS sequence"/>
</dbReference>
<reference evidence="3 4" key="1">
    <citation type="submission" date="2018-08" db="EMBL/GenBank/DDBJ databases">
        <title>Paraburkholderia sp. DHOM06 isolated from forest soil.</title>
        <authorList>
            <person name="Gao Z.-H."/>
            <person name="Qiu L.-H."/>
        </authorList>
    </citation>
    <scope>NUCLEOTIDE SEQUENCE [LARGE SCALE GENOMIC DNA]</scope>
    <source>
        <strain evidence="3 4">DHOM06</strain>
    </source>
</reference>
<dbReference type="Pfam" id="PF01408">
    <property type="entry name" value="GFO_IDH_MocA"/>
    <property type="match status" value="1"/>
</dbReference>
<name>A0A3D8K6A4_9BURK</name>
<evidence type="ECO:0000313" key="3">
    <source>
        <dbReference type="EMBL" id="RDV00750.1"/>
    </source>
</evidence>
<dbReference type="AlphaFoldDB" id="A0A3D8K6A4"/>
<evidence type="ECO:0000259" key="2">
    <source>
        <dbReference type="Pfam" id="PF01408"/>
    </source>
</evidence>
<dbReference type="PANTHER" id="PTHR43818:SF11">
    <property type="entry name" value="BCDNA.GH03377"/>
    <property type="match status" value="1"/>
</dbReference>
<evidence type="ECO:0000256" key="1">
    <source>
        <dbReference type="ARBA" id="ARBA00023002"/>
    </source>
</evidence>